<proteinExistence type="predicted"/>
<keyword evidence="2" id="KW-1185">Reference proteome</keyword>
<protein>
    <submittedName>
        <fullName evidence="1">Methyltransferase-like protein</fullName>
    </submittedName>
</protein>
<accession>A0ACC1Z395</accession>
<reference evidence="1 2" key="1">
    <citation type="journal article" date="2023" name="Science">
        <title>Complex scaffold remodeling in plant triterpene biosynthesis.</title>
        <authorList>
            <person name="De La Pena R."/>
            <person name="Hodgson H."/>
            <person name="Liu J.C."/>
            <person name="Stephenson M.J."/>
            <person name="Martin A.C."/>
            <person name="Owen C."/>
            <person name="Harkess A."/>
            <person name="Leebens-Mack J."/>
            <person name="Jimenez L.E."/>
            <person name="Osbourn A."/>
            <person name="Sattely E.S."/>
        </authorList>
    </citation>
    <scope>NUCLEOTIDE SEQUENCE [LARGE SCALE GENOMIC DNA]</scope>
    <source>
        <strain evidence="2">cv. JPN11</strain>
        <tissue evidence="1">Leaf</tissue>
    </source>
</reference>
<dbReference type="EMBL" id="CM051394">
    <property type="protein sequence ID" value="KAJ4730233.1"/>
    <property type="molecule type" value="Genomic_DNA"/>
</dbReference>
<name>A0ACC1Z395_MELAZ</name>
<comment type="caution">
    <text evidence="1">The sequence shown here is derived from an EMBL/GenBank/DDBJ whole genome shotgun (WGS) entry which is preliminary data.</text>
</comment>
<evidence type="ECO:0000313" key="1">
    <source>
        <dbReference type="EMBL" id="KAJ4730233.1"/>
    </source>
</evidence>
<gene>
    <name evidence="1" type="ORF">OWV82_002893</name>
</gene>
<organism evidence="1 2">
    <name type="scientific">Melia azedarach</name>
    <name type="common">Chinaberry tree</name>
    <dbReference type="NCBI Taxonomy" id="155640"/>
    <lineage>
        <taxon>Eukaryota</taxon>
        <taxon>Viridiplantae</taxon>
        <taxon>Streptophyta</taxon>
        <taxon>Embryophyta</taxon>
        <taxon>Tracheophyta</taxon>
        <taxon>Spermatophyta</taxon>
        <taxon>Magnoliopsida</taxon>
        <taxon>eudicotyledons</taxon>
        <taxon>Gunneridae</taxon>
        <taxon>Pentapetalae</taxon>
        <taxon>rosids</taxon>
        <taxon>malvids</taxon>
        <taxon>Sapindales</taxon>
        <taxon>Meliaceae</taxon>
        <taxon>Melia</taxon>
    </lineage>
</organism>
<sequence>MEESISRLINGASWKSDQYYNCTSSNVNQVLEQVLHMNGAEAQTSYAENASVQKKVISRTKPLIQESIDELYCKNFPECFKFADLGCCSGPNAYLPTWDVVESLHSTCNRLDRKPPTLQVFLNDLPANDFNSTLKLLPSFYERLKREKILLGDDQYCFIAAVPGSFYGRLFPPNSLHFVFSSYAVHWLSRVPKGLVNKKHVYVTQTTPPTVHKAYLDQFENDLSSFLKLRSEELKPGGRIVLALIGHHDKNHPYAWEVFGLILNDMVSEGLIEASKLESFNLPHYAPSPEEIRLAIEREGSFNIHKLETFQVSPLAGFDDNINNIDNKNKLYARGKHVANGIRAISESLIANHFGNSIVDDLFHRLAIKITQYLDLELAAYTNLLISLIKKS</sequence>
<evidence type="ECO:0000313" key="2">
    <source>
        <dbReference type="Proteomes" id="UP001164539"/>
    </source>
</evidence>
<dbReference type="Proteomes" id="UP001164539">
    <property type="component" value="Chromosome 1"/>
</dbReference>